<protein>
    <submittedName>
        <fullName evidence="3 4">Acyltransferase</fullName>
    </submittedName>
</protein>
<feature type="transmembrane region" description="Helical" evidence="1">
    <location>
        <begin position="52"/>
        <end position="71"/>
    </location>
</feature>
<evidence type="ECO:0000313" key="5">
    <source>
        <dbReference type="Proteomes" id="UP000430634"/>
    </source>
</evidence>
<keyword evidence="6" id="KW-1185">Reference proteome</keyword>
<keyword evidence="4" id="KW-0012">Acyltransferase</keyword>
<evidence type="ECO:0000313" key="3">
    <source>
        <dbReference type="EMBL" id="GGC14887.1"/>
    </source>
</evidence>
<dbReference type="Proteomes" id="UP000430634">
    <property type="component" value="Unassembled WGS sequence"/>
</dbReference>
<feature type="transmembrane region" description="Helical" evidence="1">
    <location>
        <begin position="305"/>
        <end position="324"/>
    </location>
</feature>
<name>A0A6I3SWW8_9BURK</name>
<dbReference type="GO" id="GO:0009103">
    <property type="term" value="P:lipopolysaccharide biosynthetic process"/>
    <property type="evidence" value="ECO:0007669"/>
    <property type="project" value="TreeGrafter"/>
</dbReference>
<reference evidence="6" key="2">
    <citation type="journal article" date="2019" name="Int. J. Syst. Evol. Microbiol.">
        <title>The Global Catalogue of Microorganisms (GCM) 10K type strain sequencing project: providing services to taxonomists for standard genome sequencing and annotation.</title>
        <authorList>
            <consortium name="The Broad Institute Genomics Platform"/>
            <consortium name="The Broad Institute Genome Sequencing Center for Infectious Disease"/>
            <person name="Wu L."/>
            <person name="Ma J."/>
        </authorList>
    </citation>
    <scope>NUCLEOTIDE SEQUENCE [LARGE SCALE GENOMIC DNA]</scope>
    <source>
        <strain evidence="6">CGMCC 1.15931</strain>
    </source>
</reference>
<keyword evidence="4" id="KW-0808">Transferase</keyword>
<feature type="transmembrane region" description="Helical" evidence="1">
    <location>
        <begin position="241"/>
        <end position="259"/>
    </location>
</feature>
<dbReference type="InterPro" id="IPR002656">
    <property type="entry name" value="Acyl_transf_3_dom"/>
</dbReference>
<reference evidence="3" key="4">
    <citation type="submission" date="2024-05" db="EMBL/GenBank/DDBJ databases">
        <authorList>
            <person name="Sun Q."/>
            <person name="Zhou Y."/>
        </authorList>
    </citation>
    <scope>NUCLEOTIDE SEQUENCE</scope>
    <source>
        <strain evidence="3">CGMCC 1.15931</strain>
    </source>
</reference>
<keyword evidence="1" id="KW-0812">Transmembrane</keyword>
<dbReference type="PANTHER" id="PTHR23028">
    <property type="entry name" value="ACETYLTRANSFERASE"/>
    <property type="match status" value="1"/>
</dbReference>
<dbReference type="AlphaFoldDB" id="A0A6I3SWW8"/>
<gene>
    <name evidence="3" type="ORF">GCM10011572_40360</name>
    <name evidence="4" type="ORF">GM672_12355</name>
</gene>
<reference evidence="3" key="1">
    <citation type="journal article" date="2014" name="Int. J. Syst. Evol. Microbiol.">
        <title>Complete genome of a new Firmicutes species belonging to the dominant human colonic microbiota ('Ruminococcus bicirculans') reveals two chromosomes and a selective capacity to utilize plant glucans.</title>
        <authorList>
            <consortium name="NISC Comparative Sequencing Program"/>
            <person name="Wegmann U."/>
            <person name="Louis P."/>
            <person name="Goesmann A."/>
            <person name="Henrissat B."/>
            <person name="Duncan S.H."/>
            <person name="Flint H.J."/>
        </authorList>
    </citation>
    <scope>NUCLEOTIDE SEQUENCE</scope>
    <source>
        <strain evidence="3">CGMCC 1.15931</strain>
    </source>
</reference>
<evidence type="ECO:0000313" key="4">
    <source>
        <dbReference type="EMBL" id="MTV53519.1"/>
    </source>
</evidence>
<dbReference type="Pfam" id="PF01757">
    <property type="entry name" value="Acyl_transf_3"/>
    <property type="match status" value="1"/>
</dbReference>
<feature type="transmembrane region" description="Helical" evidence="1">
    <location>
        <begin position="209"/>
        <end position="229"/>
    </location>
</feature>
<feature type="domain" description="Acyltransferase 3" evidence="2">
    <location>
        <begin position="7"/>
        <end position="348"/>
    </location>
</feature>
<feature type="transmembrane region" description="Helical" evidence="1">
    <location>
        <begin position="330"/>
        <end position="352"/>
    </location>
</feature>
<dbReference type="EMBL" id="WNKZ01000030">
    <property type="protein sequence ID" value="MTV53519.1"/>
    <property type="molecule type" value="Genomic_DNA"/>
</dbReference>
<dbReference type="InterPro" id="IPR050879">
    <property type="entry name" value="Acyltransferase_3"/>
</dbReference>
<comment type="caution">
    <text evidence="4">The sequence shown here is derived from an EMBL/GenBank/DDBJ whole genome shotgun (WGS) entry which is preliminary data.</text>
</comment>
<keyword evidence="1" id="KW-0472">Membrane</keyword>
<feature type="transmembrane region" description="Helical" evidence="1">
    <location>
        <begin position="125"/>
        <end position="143"/>
    </location>
</feature>
<feature type="transmembrane region" description="Helical" evidence="1">
    <location>
        <begin position="180"/>
        <end position="197"/>
    </location>
</feature>
<reference evidence="4 5" key="3">
    <citation type="submission" date="2019-11" db="EMBL/GenBank/DDBJ databases">
        <title>Type strains purchased from KCTC, JCM and DSMZ.</title>
        <authorList>
            <person name="Lu H."/>
        </authorList>
    </citation>
    <scope>NUCLEOTIDE SEQUENCE [LARGE SCALE GENOMIC DNA]</scope>
    <source>
        <strain evidence="4 5">KCTC 52429</strain>
    </source>
</reference>
<dbReference type="PANTHER" id="PTHR23028:SF53">
    <property type="entry name" value="ACYL_TRANSF_3 DOMAIN-CONTAINING PROTEIN"/>
    <property type="match status" value="1"/>
</dbReference>
<dbReference type="GO" id="GO:0016020">
    <property type="term" value="C:membrane"/>
    <property type="evidence" value="ECO:0007669"/>
    <property type="project" value="TreeGrafter"/>
</dbReference>
<evidence type="ECO:0000256" key="1">
    <source>
        <dbReference type="SAM" id="Phobius"/>
    </source>
</evidence>
<dbReference type="Proteomes" id="UP000622638">
    <property type="component" value="Unassembled WGS sequence"/>
</dbReference>
<evidence type="ECO:0000313" key="6">
    <source>
        <dbReference type="Proteomes" id="UP000622638"/>
    </source>
</evidence>
<keyword evidence="1" id="KW-1133">Transmembrane helix</keyword>
<proteinExistence type="predicted"/>
<dbReference type="RefSeq" id="WP_155470830.1">
    <property type="nucleotide sequence ID" value="NZ_BMKG01000019.1"/>
</dbReference>
<dbReference type="GO" id="GO:0016747">
    <property type="term" value="F:acyltransferase activity, transferring groups other than amino-acyl groups"/>
    <property type="evidence" value="ECO:0007669"/>
    <property type="project" value="InterPro"/>
</dbReference>
<feature type="transmembrane region" description="Helical" evidence="1">
    <location>
        <begin position="265"/>
        <end position="284"/>
    </location>
</feature>
<feature type="transmembrane region" description="Helical" evidence="1">
    <location>
        <begin position="92"/>
        <end position="113"/>
    </location>
</feature>
<dbReference type="OrthoDB" id="9814807at2"/>
<dbReference type="EMBL" id="BMKG01000019">
    <property type="protein sequence ID" value="GGC14887.1"/>
    <property type="molecule type" value="Genomic_DNA"/>
</dbReference>
<evidence type="ECO:0000259" key="2">
    <source>
        <dbReference type="Pfam" id="PF01757"/>
    </source>
</evidence>
<sequence>MTRNPHVDVLRGAAIACVLLLHFALAFGLKDSPLATLFGPDFVRALVLNGNFGVTVFFVISGYLITANSLARWDSLARIDARAFYAARARRILPPLLLALAVIVALGCAGVPYFDNSDAEPALSASFFVLGVGSVLTFWHNVLMQSAGYFNYCLNIYWSLSVEEMFYLLLPPAGVLLRRTWLFVLLCAAAIVAGPLYRAHHADNELYFMYGYLACFDAIAIGCLTALLVRRLALPLPYARLLRWLACIVLAAVYLRGIHGHEALGFTWVALAAALFLLAAAGAPQDRSGIGAGPALAPLRWMGRHSYELYLFHIIVLALLRNMFERGDVAYAGRLPLLAGFVAASALVAFGAQRLFRSTGRSGSPGPA</sequence>
<accession>A0A6I3SWW8</accession>
<organism evidence="4 5">
    <name type="scientific">Pseudoduganella buxea</name>
    <dbReference type="NCBI Taxonomy" id="1949069"/>
    <lineage>
        <taxon>Bacteria</taxon>
        <taxon>Pseudomonadati</taxon>
        <taxon>Pseudomonadota</taxon>
        <taxon>Betaproteobacteria</taxon>
        <taxon>Burkholderiales</taxon>
        <taxon>Oxalobacteraceae</taxon>
        <taxon>Telluria group</taxon>
        <taxon>Pseudoduganella</taxon>
    </lineage>
</organism>